<proteinExistence type="predicted"/>
<keyword evidence="3" id="KW-1185">Reference proteome</keyword>
<gene>
    <name evidence="2" type="ORF">OWR29_44375</name>
</gene>
<evidence type="ECO:0000313" key="2">
    <source>
        <dbReference type="EMBL" id="MCY1145080.1"/>
    </source>
</evidence>
<sequence length="798" mass="83334">MTQLEGRAGRLYAAGVEASEDGRPALAVRRLRAALRLVASDPVRGRVLVTLAWAESERGRVDLGFRLLDEAEPLLPPPDRAVLHAQRAVLLHRNGRVERALPEFDQAIAGLSAAGEPLDLIKALNNRSLVHLDAGRVAAARADLQHALRLARACEMAFAVALLTVNLGYLDVVAGDLPAALGGFASARSTYEEMAPGRLPALAIERARALVAAGLFREADRELGSAVEQARAQGQEHTVADALQVRAEAALLAGRTESAAAWADECRVLFVRRGNRRRAALAALVVLRAGPPDVRTARRLAASLRKLGLEEDARVADLVAGSVAPGRRLDRLDTRLLRRLTRAELARAAGKPADADRELAAGMATLQRHRARFGCLDLQTGASAHGRDLAAAGLAAALESGSPSAVHRWSERSRAQALLLPAVRPPDDPTAAAYLEDLRQTRYALRAAQLEGRATSALRGRVEALERRVRESAWSMRGVEGSAQAPAPLGSVQGRLGDETALVAYLRSGGVLRALVVTRARAIVVRLGEWAAAEEAVLRLRADLDTSAGRALPSRMAAAVAATTRHDAEALQRAVLDPIASLVGDRALVVVPTGVLMTAPWALLPFCAGRPVTVAPSATTWVAAARTRRPGPVALVAGPGNQRGEAEIADIANLYPGATVLAGDTAATLTALDGAGLAHIAAHGRHEAENALFSALDLHGGPLLGYDLQRLQSPPPLVVLSSCELGLTEVRPGDETFGLASALLAAGTATVVASVARVADGAAHDAMVSFHRALAAGQEPATALAGAAAGTGFVCLGA</sequence>
<evidence type="ECO:0000259" key="1">
    <source>
        <dbReference type="Pfam" id="PF12770"/>
    </source>
</evidence>
<dbReference type="Pfam" id="PF12770">
    <property type="entry name" value="CHAT"/>
    <property type="match status" value="1"/>
</dbReference>
<dbReference type="EMBL" id="JAPNTZ010000023">
    <property type="protein sequence ID" value="MCY1145080.1"/>
    <property type="molecule type" value="Genomic_DNA"/>
</dbReference>
<reference evidence="2" key="1">
    <citation type="submission" date="2022-11" db="EMBL/GenBank/DDBJ databases">
        <authorList>
            <person name="Somphong A."/>
            <person name="Phongsopitanun W."/>
        </authorList>
    </citation>
    <scope>NUCLEOTIDE SEQUENCE</scope>
    <source>
        <strain evidence="2">Pm04-4</strain>
    </source>
</reference>
<dbReference type="Gene3D" id="1.25.40.10">
    <property type="entry name" value="Tetratricopeptide repeat domain"/>
    <property type="match status" value="1"/>
</dbReference>
<feature type="domain" description="CHAT" evidence="1">
    <location>
        <begin position="567"/>
        <end position="787"/>
    </location>
</feature>
<dbReference type="InterPro" id="IPR011990">
    <property type="entry name" value="TPR-like_helical_dom_sf"/>
</dbReference>
<dbReference type="InterPro" id="IPR024983">
    <property type="entry name" value="CHAT_dom"/>
</dbReference>
<name>A0ABT4BHK7_9ACTN</name>
<evidence type="ECO:0000313" key="3">
    <source>
        <dbReference type="Proteomes" id="UP001151002"/>
    </source>
</evidence>
<comment type="caution">
    <text evidence="2">The sequence shown here is derived from an EMBL/GenBank/DDBJ whole genome shotgun (WGS) entry which is preliminary data.</text>
</comment>
<protein>
    <submittedName>
        <fullName evidence="2">CHAT domain-containing protein</fullName>
    </submittedName>
</protein>
<accession>A0ABT4BHK7</accession>
<dbReference type="RefSeq" id="WP_267569668.1">
    <property type="nucleotide sequence ID" value="NZ_JAPNTZ010000023.1"/>
</dbReference>
<organism evidence="2 3">
    <name type="scientific">Paractinoplanes pyxinae</name>
    <dbReference type="NCBI Taxonomy" id="2997416"/>
    <lineage>
        <taxon>Bacteria</taxon>
        <taxon>Bacillati</taxon>
        <taxon>Actinomycetota</taxon>
        <taxon>Actinomycetes</taxon>
        <taxon>Micromonosporales</taxon>
        <taxon>Micromonosporaceae</taxon>
        <taxon>Paractinoplanes</taxon>
    </lineage>
</organism>
<dbReference type="SUPFAM" id="SSF48452">
    <property type="entry name" value="TPR-like"/>
    <property type="match status" value="1"/>
</dbReference>
<dbReference type="Proteomes" id="UP001151002">
    <property type="component" value="Unassembled WGS sequence"/>
</dbReference>